<feature type="domain" description="CMP/dCMP-type deaminase" evidence="9">
    <location>
        <begin position="6"/>
        <end position="115"/>
    </location>
</feature>
<dbReference type="EMBL" id="BAABFL010000481">
    <property type="protein sequence ID" value="GAA4652842.1"/>
    <property type="molecule type" value="Genomic_DNA"/>
</dbReference>
<comment type="function">
    <text evidence="8">Catalyzes the deamination of adenosine to inosine at the wobble position 34 of tRNA(Arg2).</text>
</comment>
<dbReference type="SUPFAM" id="SSF53927">
    <property type="entry name" value="Cytidine deaminase-like"/>
    <property type="match status" value="1"/>
</dbReference>
<evidence type="ECO:0000256" key="7">
    <source>
        <dbReference type="ARBA" id="ARBA00048045"/>
    </source>
</evidence>
<keyword evidence="5 8" id="KW-0378">Hydrolase</keyword>
<dbReference type="InterPro" id="IPR058535">
    <property type="entry name" value="MafB19-deam"/>
</dbReference>
<feature type="active site" description="Proton donor" evidence="8">
    <location>
        <position position="59"/>
    </location>
</feature>
<evidence type="ECO:0000313" key="10">
    <source>
        <dbReference type="EMBL" id="GAA4652842.1"/>
    </source>
</evidence>
<dbReference type="PROSITE" id="PS51747">
    <property type="entry name" value="CYT_DCMP_DEAMINASES_2"/>
    <property type="match status" value="1"/>
</dbReference>
<name>A0ABP8VAC4_9GAMM</name>
<evidence type="ECO:0000259" key="9">
    <source>
        <dbReference type="PROSITE" id="PS51747"/>
    </source>
</evidence>
<dbReference type="NCBIfam" id="NF008113">
    <property type="entry name" value="PRK10860.1"/>
    <property type="match status" value="1"/>
</dbReference>
<dbReference type="InterPro" id="IPR002125">
    <property type="entry name" value="CMP_dCMP_dom"/>
</dbReference>
<keyword evidence="3 8" id="KW-0819">tRNA processing</keyword>
<accession>A0ABP8VAC4</accession>
<dbReference type="Proteomes" id="UP001500604">
    <property type="component" value="Unassembled WGS sequence"/>
</dbReference>
<evidence type="ECO:0000256" key="8">
    <source>
        <dbReference type="HAMAP-Rule" id="MF_00972"/>
    </source>
</evidence>
<keyword evidence="11" id="KW-1185">Reference proteome</keyword>
<dbReference type="HAMAP" id="MF_00972">
    <property type="entry name" value="tRNA_aden_deaminase"/>
    <property type="match status" value="1"/>
</dbReference>
<comment type="cofactor">
    <cofactor evidence="8">
        <name>Zn(2+)</name>
        <dbReference type="ChEBI" id="CHEBI:29105"/>
    </cofactor>
    <text evidence="8">Binds 1 zinc ion per subunit.</text>
</comment>
<comment type="catalytic activity">
    <reaction evidence="7 8">
        <text>adenosine(34) in tRNA + H2O + H(+) = inosine(34) in tRNA + NH4(+)</text>
        <dbReference type="Rhea" id="RHEA:43168"/>
        <dbReference type="Rhea" id="RHEA-COMP:10373"/>
        <dbReference type="Rhea" id="RHEA-COMP:10374"/>
        <dbReference type="ChEBI" id="CHEBI:15377"/>
        <dbReference type="ChEBI" id="CHEBI:15378"/>
        <dbReference type="ChEBI" id="CHEBI:28938"/>
        <dbReference type="ChEBI" id="CHEBI:74411"/>
        <dbReference type="ChEBI" id="CHEBI:82852"/>
        <dbReference type="EC" id="3.5.4.33"/>
    </reaction>
</comment>
<feature type="binding site" evidence="8">
    <location>
        <position position="90"/>
    </location>
    <ligand>
        <name>Zn(2+)</name>
        <dbReference type="ChEBI" id="CHEBI:29105"/>
        <note>catalytic</note>
    </ligand>
</feature>
<sequence>MQATQETDQHWMQQALRLARLGAALNEVPVGAIVVHENRIVGRGYNSPISRVDPVAHAEIQALRDAAVTLNNYRLVDCDLYVTLEPCTMCAGAIVHSRIRRLVYGATEPKAGAVASQAELLDMPWLNHVVAVTGGVLEGECSQLLSDFFRRRRLEKKQAKQPGCC</sequence>
<feature type="binding site" evidence="8">
    <location>
        <position position="57"/>
    </location>
    <ligand>
        <name>Zn(2+)</name>
        <dbReference type="ChEBI" id="CHEBI:29105"/>
        <note>catalytic</note>
    </ligand>
</feature>
<comment type="caution">
    <text evidence="10">The sequence shown here is derived from an EMBL/GenBank/DDBJ whole genome shotgun (WGS) entry which is preliminary data.</text>
</comment>
<dbReference type="PANTHER" id="PTHR11079:SF202">
    <property type="entry name" value="TRNA-SPECIFIC ADENOSINE DEAMINASE"/>
    <property type="match status" value="1"/>
</dbReference>
<evidence type="ECO:0000256" key="4">
    <source>
        <dbReference type="ARBA" id="ARBA00022723"/>
    </source>
</evidence>
<protein>
    <recommendedName>
        <fullName evidence="8">tRNA-specific adenosine deaminase</fullName>
        <ecNumber evidence="8">3.5.4.33</ecNumber>
    </recommendedName>
</protein>
<evidence type="ECO:0000313" key="11">
    <source>
        <dbReference type="Proteomes" id="UP001500604"/>
    </source>
</evidence>
<keyword evidence="4 8" id="KW-0479">Metal-binding</keyword>
<organism evidence="10 11">
    <name type="scientific">Kistimonas scapharcae</name>
    <dbReference type="NCBI Taxonomy" id="1036133"/>
    <lineage>
        <taxon>Bacteria</taxon>
        <taxon>Pseudomonadati</taxon>
        <taxon>Pseudomonadota</taxon>
        <taxon>Gammaproteobacteria</taxon>
        <taxon>Oceanospirillales</taxon>
        <taxon>Endozoicomonadaceae</taxon>
        <taxon>Kistimonas</taxon>
    </lineage>
</organism>
<dbReference type="Gene3D" id="3.40.140.10">
    <property type="entry name" value="Cytidine Deaminase, domain 2"/>
    <property type="match status" value="1"/>
</dbReference>
<evidence type="ECO:0000256" key="2">
    <source>
        <dbReference type="ARBA" id="ARBA00011738"/>
    </source>
</evidence>
<evidence type="ECO:0000256" key="5">
    <source>
        <dbReference type="ARBA" id="ARBA00022801"/>
    </source>
</evidence>
<keyword evidence="6 8" id="KW-0862">Zinc</keyword>
<dbReference type="PROSITE" id="PS00903">
    <property type="entry name" value="CYT_DCMP_DEAMINASES_1"/>
    <property type="match status" value="1"/>
</dbReference>
<comment type="subunit">
    <text evidence="2 8">Homodimer.</text>
</comment>
<reference evidence="11" key="1">
    <citation type="journal article" date="2019" name="Int. J. Syst. Evol. Microbiol.">
        <title>The Global Catalogue of Microorganisms (GCM) 10K type strain sequencing project: providing services to taxonomists for standard genome sequencing and annotation.</title>
        <authorList>
            <consortium name="The Broad Institute Genomics Platform"/>
            <consortium name="The Broad Institute Genome Sequencing Center for Infectious Disease"/>
            <person name="Wu L."/>
            <person name="Ma J."/>
        </authorList>
    </citation>
    <scope>NUCLEOTIDE SEQUENCE [LARGE SCALE GENOMIC DNA]</scope>
    <source>
        <strain evidence="11">JCM 17805</strain>
    </source>
</reference>
<dbReference type="EC" id="3.5.4.33" evidence="8"/>
<evidence type="ECO:0000256" key="1">
    <source>
        <dbReference type="ARBA" id="ARBA00010669"/>
    </source>
</evidence>
<dbReference type="InterPro" id="IPR028883">
    <property type="entry name" value="tRNA_aden_deaminase"/>
</dbReference>
<dbReference type="PANTHER" id="PTHR11079">
    <property type="entry name" value="CYTOSINE DEAMINASE FAMILY MEMBER"/>
    <property type="match status" value="1"/>
</dbReference>
<dbReference type="Pfam" id="PF14437">
    <property type="entry name" value="MafB19-deam"/>
    <property type="match status" value="1"/>
</dbReference>
<dbReference type="InterPro" id="IPR016193">
    <property type="entry name" value="Cytidine_deaminase-like"/>
</dbReference>
<feature type="binding site" evidence="8">
    <location>
        <position position="87"/>
    </location>
    <ligand>
        <name>Zn(2+)</name>
        <dbReference type="ChEBI" id="CHEBI:29105"/>
        <note>catalytic</note>
    </ligand>
</feature>
<dbReference type="CDD" id="cd01285">
    <property type="entry name" value="nucleoside_deaminase"/>
    <property type="match status" value="1"/>
</dbReference>
<gene>
    <name evidence="8 10" type="primary">tadA</name>
    <name evidence="10" type="ORF">GCM10023116_51260</name>
</gene>
<evidence type="ECO:0000256" key="3">
    <source>
        <dbReference type="ARBA" id="ARBA00022694"/>
    </source>
</evidence>
<dbReference type="RefSeq" id="WP_345199513.1">
    <property type="nucleotide sequence ID" value="NZ_BAABFL010000481.1"/>
</dbReference>
<proteinExistence type="inferred from homology"/>
<dbReference type="InterPro" id="IPR016192">
    <property type="entry name" value="APOBEC/CMP_deaminase_Zn-bd"/>
</dbReference>
<evidence type="ECO:0000256" key="6">
    <source>
        <dbReference type="ARBA" id="ARBA00022833"/>
    </source>
</evidence>
<comment type="similarity">
    <text evidence="1">Belongs to the cytidine and deoxycytidylate deaminase family. ADAT2 subfamily.</text>
</comment>